<evidence type="ECO:0000256" key="7">
    <source>
        <dbReference type="PROSITE-ProRule" id="PRU01094"/>
    </source>
</evidence>
<keyword evidence="2 9" id="KW-0812">Transmembrane</keyword>
<evidence type="ECO:0000256" key="3">
    <source>
        <dbReference type="ARBA" id="ARBA00022792"/>
    </source>
</evidence>
<dbReference type="PROSITE" id="PS51758">
    <property type="entry name" value="LETM1_RBD"/>
    <property type="match status" value="1"/>
</dbReference>
<feature type="region of interest" description="Disordered" evidence="8">
    <location>
        <begin position="451"/>
        <end position="493"/>
    </location>
</feature>
<evidence type="ECO:0000256" key="8">
    <source>
        <dbReference type="SAM" id="MobiDB-lite"/>
    </source>
</evidence>
<keyword evidence="5 7" id="KW-0496">Mitochondrion</keyword>
<sequence>MYALAHASTNTSGASQVSRVIVRSLHTQRNYSFLCRASGVNRLTTSVMNAQLPAVSRTNSVAIRSINRSFSKQSNDLFGVPRHLRLLRSAEQPKVVTQAVKEVLKKDAVDASGKAVAEKPTKKSLWLRIKDECVHYWHGTKLLGVEIKISTKLLTKMVRGFSLTRREQRQLQRTSKDLTRLIPFMIFLIVPFMEFLLPVALKLFPNMLPSTYESKTQAEEKRKSLMRVRMEMAKYLRETVQETAAASHHSEAAQQFGELFKKVRKTGEPATTEEVLKVAKQLEDELTMENLSRPQLVSMCRFLGISSFGTDNFLRYQIRNKMRYLKADDRMIYAEGVFTLTSEELQAACLARGIRTLGLSPERMRYELNQWLDLHLRHRIPSSVLILSRAFSISDQVPGWTPDALQATLSSLPDTLVNETELNVSEAQGAANPKQKLEVITEQEEIIADELKEQAKEAAEKRRKEEEKLSKEEALKQKEQTGDEKKQVETSQA</sequence>
<feature type="transmembrane region" description="Helical" evidence="9">
    <location>
        <begin position="181"/>
        <end position="201"/>
    </location>
</feature>
<dbReference type="Proteomes" id="UP001479436">
    <property type="component" value="Unassembled WGS sequence"/>
</dbReference>
<dbReference type="InterPro" id="IPR033122">
    <property type="entry name" value="LETM1-like_RBD"/>
</dbReference>
<keyword evidence="4 9" id="KW-1133">Transmembrane helix</keyword>
<evidence type="ECO:0000313" key="12">
    <source>
        <dbReference type="Proteomes" id="UP001479436"/>
    </source>
</evidence>
<dbReference type="Pfam" id="PF07766">
    <property type="entry name" value="LETM1_RBD"/>
    <property type="match status" value="1"/>
</dbReference>
<protein>
    <submittedName>
        <fullName evidence="11">LETM1 domain-containing protein ylh47</fullName>
    </submittedName>
</protein>
<accession>A0ABR2WF16</accession>
<evidence type="ECO:0000256" key="6">
    <source>
        <dbReference type="ARBA" id="ARBA00023136"/>
    </source>
</evidence>
<reference evidence="11 12" key="1">
    <citation type="submission" date="2023-04" db="EMBL/GenBank/DDBJ databases">
        <title>Genome of Basidiobolus ranarum AG-B5.</title>
        <authorList>
            <person name="Stajich J.E."/>
            <person name="Carter-House D."/>
            <person name="Gryganskyi A."/>
        </authorList>
    </citation>
    <scope>NUCLEOTIDE SEQUENCE [LARGE SCALE GENOMIC DNA]</scope>
    <source>
        <strain evidence="11 12">AG-B5</strain>
    </source>
</reference>
<keyword evidence="3" id="KW-0999">Mitochondrion inner membrane</keyword>
<evidence type="ECO:0000256" key="9">
    <source>
        <dbReference type="SAM" id="Phobius"/>
    </source>
</evidence>
<dbReference type="EMBL" id="JASJQH010002556">
    <property type="protein sequence ID" value="KAK9760099.1"/>
    <property type="molecule type" value="Genomic_DNA"/>
</dbReference>
<feature type="domain" description="Letm1 RBD" evidence="10">
    <location>
        <begin position="224"/>
        <end position="414"/>
    </location>
</feature>
<comment type="subcellular location">
    <subcellularLocation>
        <location evidence="1">Mitochondrion inner membrane</location>
        <topology evidence="1">Single-pass membrane protein</topology>
    </subcellularLocation>
</comment>
<evidence type="ECO:0000256" key="2">
    <source>
        <dbReference type="ARBA" id="ARBA00022692"/>
    </source>
</evidence>
<evidence type="ECO:0000256" key="4">
    <source>
        <dbReference type="ARBA" id="ARBA00022989"/>
    </source>
</evidence>
<evidence type="ECO:0000313" key="11">
    <source>
        <dbReference type="EMBL" id="KAK9760099.1"/>
    </source>
</evidence>
<keyword evidence="12" id="KW-1185">Reference proteome</keyword>
<proteinExistence type="predicted"/>
<evidence type="ECO:0000256" key="5">
    <source>
        <dbReference type="ARBA" id="ARBA00023128"/>
    </source>
</evidence>
<gene>
    <name evidence="11" type="primary">YLH47_4</name>
    <name evidence="11" type="ORF">K7432_016221</name>
</gene>
<evidence type="ECO:0000256" key="1">
    <source>
        <dbReference type="ARBA" id="ARBA00004434"/>
    </source>
</evidence>
<organism evidence="11 12">
    <name type="scientific">Basidiobolus ranarum</name>
    <dbReference type="NCBI Taxonomy" id="34480"/>
    <lineage>
        <taxon>Eukaryota</taxon>
        <taxon>Fungi</taxon>
        <taxon>Fungi incertae sedis</taxon>
        <taxon>Zoopagomycota</taxon>
        <taxon>Entomophthoromycotina</taxon>
        <taxon>Basidiobolomycetes</taxon>
        <taxon>Basidiobolales</taxon>
        <taxon>Basidiobolaceae</taxon>
        <taxon>Basidiobolus</taxon>
    </lineage>
</organism>
<dbReference type="PANTHER" id="PTHR14009">
    <property type="entry name" value="LEUCINE ZIPPER-EF-HAND CONTAINING TRANSMEMBRANE PROTEIN"/>
    <property type="match status" value="1"/>
</dbReference>
<keyword evidence="6 9" id="KW-0472">Membrane</keyword>
<evidence type="ECO:0000259" key="10">
    <source>
        <dbReference type="PROSITE" id="PS51758"/>
    </source>
</evidence>
<comment type="caution">
    <text evidence="11">The sequence shown here is derived from an EMBL/GenBank/DDBJ whole genome shotgun (WGS) entry which is preliminary data.</text>
</comment>
<name>A0ABR2WF16_9FUNG</name>
<dbReference type="PANTHER" id="PTHR14009:SF1">
    <property type="entry name" value="MITOCHONDRIAL PROTON_CALCIUM EXCHANGER PROTEIN"/>
    <property type="match status" value="1"/>
</dbReference>
<dbReference type="InterPro" id="IPR044202">
    <property type="entry name" value="LETM1/MDM38-like"/>
</dbReference>